<dbReference type="PANTHER" id="PTHR32502">
    <property type="entry name" value="N-ACETYLGALACTOSAMINE PERMEASE II COMPONENT-RELATED"/>
    <property type="match status" value="1"/>
</dbReference>
<dbReference type="EMBL" id="AXDC01000001">
    <property type="protein sequence ID" value="ERM93371.1"/>
    <property type="molecule type" value="Genomic_DNA"/>
</dbReference>
<evidence type="ECO:0000256" key="2">
    <source>
        <dbReference type="ARBA" id="ARBA00022448"/>
    </source>
</evidence>
<evidence type="ECO:0000313" key="11">
    <source>
        <dbReference type="Proteomes" id="UP000016856"/>
    </source>
</evidence>
<evidence type="ECO:0008006" key="12">
    <source>
        <dbReference type="Google" id="ProtNLM"/>
    </source>
</evidence>
<evidence type="ECO:0000256" key="8">
    <source>
        <dbReference type="ARBA" id="ARBA00023136"/>
    </source>
</evidence>
<sequence>MSLIGTALLVALVAGILEWDIYGWGHTMISRPLVAGTVMGLVLGDVKTGLFIGASIEMIYLGVIPVGAAIPPDATSATAIATALAILSGLDSKVAVPLAIPVAMVAQMLQMLIWTINSGLMHKADQYAVKGDLKGTDRLQYLGSFLFFLQGFVPAFLAIFFGVDAVKAMVERMPHWITNWLTVAGGMLPALGFAMLYVMMSNKKLLPYFVLGFTLAAFFKGSLLGVALIGLALAFIHINMLNEKSKVKEFEEI</sequence>
<feature type="transmembrane region" description="Helical" evidence="9">
    <location>
        <begin position="205"/>
        <end position="238"/>
    </location>
</feature>
<evidence type="ECO:0000256" key="6">
    <source>
        <dbReference type="ARBA" id="ARBA00022692"/>
    </source>
</evidence>
<dbReference type="InterPro" id="IPR004700">
    <property type="entry name" value="PTS_IIC_man"/>
</dbReference>
<keyword evidence="7 9" id="KW-1133">Transmembrane helix</keyword>
<evidence type="ECO:0000256" key="1">
    <source>
        <dbReference type="ARBA" id="ARBA00004651"/>
    </source>
</evidence>
<feature type="transmembrane region" description="Helical" evidence="9">
    <location>
        <begin position="98"/>
        <end position="120"/>
    </location>
</feature>
<proteinExistence type="predicted"/>
<evidence type="ECO:0000256" key="4">
    <source>
        <dbReference type="ARBA" id="ARBA00022597"/>
    </source>
</evidence>
<dbReference type="GO" id="GO:0005886">
    <property type="term" value="C:plasma membrane"/>
    <property type="evidence" value="ECO:0007669"/>
    <property type="project" value="UniProtKB-SubCell"/>
</dbReference>
<gene>
    <name evidence="10" type="ORF">O163_00035</name>
</gene>
<dbReference type="AlphaFoldDB" id="U5CWR3"/>
<keyword evidence="4" id="KW-0762">Sugar transport</keyword>
<feature type="transmembrane region" description="Helical" evidence="9">
    <location>
        <begin position="141"/>
        <end position="163"/>
    </location>
</feature>
<feature type="transmembrane region" description="Helical" evidence="9">
    <location>
        <begin position="58"/>
        <end position="86"/>
    </location>
</feature>
<dbReference type="PANTHER" id="PTHR32502:SF8">
    <property type="entry name" value="N-ACETYLGALACTOSAMINE PERMEASE IIC COMPONENT 1"/>
    <property type="match status" value="1"/>
</dbReference>
<dbReference type="Proteomes" id="UP000016856">
    <property type="component" value="Unassembled WGS sequence"/>
</dbReference>
<name>U5CWR3_CALSX</name>
<evidence type="ECO:0000256" key="9">
    <source>
        <dbReference type="SAM" id="Phobius"/>
    </source>
</evidence>
<keyword evidence="3" id="KW-1003">Cell membrane</keyword>
<dbReference type="InterPro" id="IPR050303">
    <property type="entry name" value="GatZ_KbaZ_carbometab"/>
</dbReference>
<dbReference type="RefSeq" id="WP_022586968.1">
    <property type="nucleotide sequence ID" value="NZ_AXDC01000001.1"/>
</dbReference>
<dbReference type="GO" id="GO:0009401">
    <property type="term" value="P:phosphoenolpyruvate-dependent sugar phosphotransferase system"/>
    <property type="evidence" value="ECO:0007669"/>
    <property type="project" value="UniProtKB-KW"/>
</dbReference>
<keyword evidence="6 9" id="KW-0812">Transmembrane</keyword>
<keyword evidence="5" id="KW-0598">Phosphotransferase system</keyword>
<evidence type="ECO:0000256" key="3">
    <source>
        <dbReference type="ARBA" id="ARBA00022475"/>
    </source>
</evidence>
<evidence type="ECO:0000256" key="7">
    <source>
        <dbReference type="ARBA" id="ARBA00022989"/>
    </source>
</evidence>
<feature type="transmembrane region" description="Helical" evidence="9">
    <location>
        <begin position="28"/>
        <end position="46"/>
    </location>
</feature>
<dbReference type="PATRIC" id="fig|1388761.3.peg.7"/>
<reference evidence="10 11" key="1">
    <citation type="journal article" date="2013" name="Genome Announc.">
        <title>Draft Genome Sequence of an Anaerobic and Extremophilic Bacterium, Caldanaerobacter yonseiensis, Isolated from a Geothermal Hot Stream.</title>
        <authorList>
            <person name="Lee S.J."/>
            <person name="Lee Y.J."/>
            <person name="Park G.S."/>
            <person name="Kim B.C."/>
            <person name="Lee S.J."/>
            <person name="Shin J.H."/>
            <person name="Lee D.W."/>
        </authorList>
    </citation>
    <scope>NUCLEOTIDE SEQUENCE [LARGE SCALE GENOMIC DNA]</scope>
    <source>
        <strain evidence="10 11">KB-1</strain>
    </source>
</reference>
<comment type="subcellular location">
    <subcellularLocation>
        <location evidence="1">Cell membrane</location>
        <topology evidence="1">Multi-pass membrane protein</topology>
    </subcellularLocation>
</comment>
<protein>
    <recommendedName>
        <fullName evidence="12">PTS sugar transporter subunit IIC</fullName>
    </recommendedName>
</protein>
<comment type="caution">
    <text evidence="10">The sequence shown here is derived from an EMBL/GenBank/DDBJ whole genome shotgun (WGS) entry which is preliminary data.</text>
</comment>
<feature type="transmembrane region" description="Helical" evidence="9">
    <location>
        <begin position="175"/>
        <end position="198"/>
    </location>
</feature>
<dbReference type="PROSITE" id="PS51106">
    <property type="entry name" value="PTS_EIIC_TYPE_4"/>
    <property type="match status" value="1"/>
</dbReference>
<evidence type="ECO:0000313" key="10">
    <source>
        <dbReference type="EMBL" id="ERM93371.1"/>
    </source>
</evidence>
<accession>U5CWR3</accession>
<keyword evidence="8 9" id="KW-0472">Membrane</keyword>
<keyword evidence="2" id="KW-0813">Transport</keyword>
<evidence type="ECO:0000256" key="5">
    <source>
        <dbReference type="ARBA" id="ARBA00022683"/>
    </source>
</evidence>
<organism evidence="10 11">
    <name type="scientific">Caldanaerobacter subterraneus subsp. yonseiensis KB-1</name>
    <dbReference type="NCBI Taxonomy" id="1388761"/>
    <lineage>
        <taxon>Bacteria</taxon>
        <taxon>Bacillati</taxon>
        <taxon>Bacillota</taxon>
        <taxon>Clostridia</taxon>
        <taxon>Thermoanaerobacterales</taxon>
        <taxon>Thermoanaerobacteraceae</taxon>
        <taxon>Caldanaerobacter</taxon>
    </lineage>
</organism>
<dbReference type="Pfam" id="PF03609">
    <property type="entry name" value="EII-Sor"/>
    <property type="match status" value="1"/>
</dbReference>